<evidence type="ECO:0000256" key="12">
    <source>
        <dbReference type="PROSITE-ProRule" id="PRU01360"/>
    </source>
</evidence>
<feature type="chain" id="PRO_5032808129" evidence="15">
    <location>
        <begin position="33"/>
        <end position="748"/>
    </location>
</feature>
<evidence type="ECO:0000256" key="10">
    <source>
        <dbReference type="ARBA" id="ARBA00023136"/>
    </source>
</evidence>
<dbReference type="InterPro" id="IPR039426">
    <property type="entry name" value="TonB-dep_rcpt-like"/>
</dbReference>
<dbReference type="Pfam" id="PF00593">
    <property type="entry name" value="TonB_dep_Rec_b-barrel"/>
    <property type="match status" value="1"/>
</dbReference>
<keyword evidence="3 12" id="KW-1134">Transmembrane beta strand</keyword>
<keyword evidence="11 12" id="KW-0998">Cell outer membrane</keyword>
<dbReference type="PANTHER" id="PTHR32552">
    <property type="entry name" value="FERRICHROME IRON RECEPTOR-RELATED"/>
    <property type="match status" value="1"/>
</dbReference>
<dbReference type="RefSeq" id="WP_184297173.1">
    <property type="nucleotide sequence ID" value="NZ_JACHLP010000002.1"/>
</dbReference>
<evidence type="ECO:0000256" key="4">
    <source>
        <dbReference type="ARBA" id="ARBA00022496"/>
    </source>
</evidence>
<keyword evidence="18" id="KW-0675">Receptor</keyword>
<dbReference type="Proteomes" id="UP000562027">
    <property type="component" value="Unassembled WGS sequence"/>
</dbReference>
<evidence type="ECO:0000313" key="19">
    <source>
        <dbReference type="Proteomes" id="UP000562027"/>
    </source>
</evidence>
<evidence type="ECO:0000259" key="17">
    <source>
        <dbReference type="Pfam" id="PF07715"/>
    </source>
</evidence>
<dbReference type="AlphaFoldDB" id="A0A840LBF7"/>
<evidence type="ECO:0000256" key="13">
    <source>
        <dbReference type="PROSITE-ProRule" id="PRU10144"/>
    </source>
</evidence>
<dbReference type="InterPro" id="IPR010917">
    <property type="entry name" value="TonB_rcpt_CS"/>
</dbReference>
<dbReference type="GO" id="GO:0009279">
    <property type="term" value="C:cell outer membrane"/>
    <property type="evidence" value="ECO:0007669"/>
    <property type="project" value="UniProtKB-SubCell"/>
</dbReference>
<evidence type="ECO:0000256" key="8">
    <source>
        <dbReference type="ARBA" id="ARBA00023065"/>
    </source>
</evidence>
<evidence type="ECO:0000313" key="18">
    <source>
        <dbReference type="EMBL" id="MBB4842667.1"/>
    </source>
</evidence>
<organism evidence="18 19">
    <name type="scientific">Roseateles oligotrophus</name>
    <dbReference type="NCBI Taxonomy" id="1769250"/>
    <lineage>
        <taxon>Bacteria</taxon>
        <taxon>Pseudomonadati</taxon>
        <taxon>Pseudomonadota</taxon>
        <taxon>Betaproteobacteria</taxon>
        <taxon>Burkholderiales</taxon>
        <taxon>Sphaerotilaceae</taxon>
        <taxon>Roseateles</taxon>
    </lineage>
</organism>
<dbReference type="PANTHER" id="PTHR32552:SF81">
    <property type="entry name" value="TONB-DEPENDENT OUTER MEMBRANE RECEPTOR"/>
    <property type="match status" value="1"/>
</dbReference>
<evidence type="ECO:0000256" key="11">
    <source>
        <dbReference type="ARBA" id="ARBA00023237"/>
    </source>
</evidence>
<feature type="short sequence motif" description="TonB C-terminal box" evidence="13">
    <location>
        <begin position="731"/>
        <end position="748"/>
    </location>
</feature>
<keyword evidence="10 12" id="KW-0472">Membrane</keyword>
<keyword evidence="4" id="KW-0410">Iron transport</keyword>
<feature type="domain" description="TonB-dependent receptor plug" evidence="17">
    <location>
        <begin position="56"/>
        <end position="166"/>
    </location>
</feature>
<feature type="signal peptide" evidence="15">
    <location>
        <begin position="1"/>
        <end position="32"/>
    </location>
</feature>
<accession>A0A840LBF7</accession>
<comment type="subcellular location">
    <subcellularLocation>
        <location evidence="1 12">Cell outer membrane</location>
        <topology evidence="1 12">Multi-pass membrane protein</topology>
    </subcellularLocation>
</comment>
<dbReference type="InterPro" id="IPR000531">
    <property type="entry name" value="Beta-barrel_TonB"/>
</dbReference>
<comment type="caution">
    <text evidence="18">The sequence shown here is derived from an EMBL/GenBank/DDBJ whole genome shotgun (WGS) entry which is preliminary data.</text>
</comment>
<reference evidence="18 19" key="1">
    <citation type="submission" date="2020-08" db="EMBL/GenBank/DDBJ databases">
        <title>Functional genomics of gut bacteria from endangered species of beetles.</title>
        <authorList>
            <person name="Carlos-Shanley C."/>
        </authorList>
    </citation>
    <scope>NUCLEOTIDE SEQUENCE [LARGE SCALE GENOMIC DNA]</scope>
    <source>
        <strain evidence="18 19">S00239</strain>
    </source>
</reference>
<protein>
    <submittedName>
        <fullName evidence="18">Iron complex outermembrane receptor protein</fullName>
    </submittedName>
</protein>
<evidence type="ECO:0000259" key="16">
    <source>
        <dbReference type="Pfam" id="PF00593"/>
    </source>
</evidence>
<keyword evidence="8" id="KW-0406">Ion transport</keyword>
<gene>
    <name evidence="18" type="ORF">HNP55_001182</name>
</gene>
<keyword evidence="19" id="KW-1185">Reference proteome</keyword>
<dbReference type="InterPro" id="IPR036942">
    <property type="entry name" value="Beta-barrel_TonB_sf"/>
</dbReference>
<evidence type="ECO:0000256" key="1">
    <source>
        <dbReference type="ARBA" id="ARBA00004571"/>
    </source>
</evidence>
<comment type="similarity">
    <text evidence="12 14">Belongs to the TonB-dependent receptor family.</text>
</comment>
<dbReference type="InterPro" id="IPR012910">
    <property type="entry name" value="Plug_dom"/>
</dbReference>
<dbReference type="Pfam" id="PF07715">
    <property type="entry name" value="Plug"/>
    <property type="match status" value="1"/>
</dbReference>
<keyword evidence="9 14" id="KW-0798">TonB box</keyword>
<dbReference type="GO" id="GO:0006826">
    <property type="term" value="P:iron ion transport"/>
    <property type="evidence" value="ECO:0007669"/>
    <property type="project" value="UniProtKB-KW"/>
</dbReference>
<keyword evidence="6 15" id="KW-0732">Signal</keyword>
<keyword evidence="2 12" id="KW-0813">Transport</keyword>
<evidence type="ECO:0000256" key="6">
    <source>
        <dbReference type="ARBA" id="ARBA00022729"/>
    </source>
</evidence>
<evidence type="ECO:0000256" key="15">
    <source>
        <dbReference type="SAM" id="SignalP"/>
    </source>
</evidence>
<sequence>MSRLQSSPIAPRQIALSVALALTAWPAAQALAQEKSADKTQLETVVITAERRVENIKDVPIAVSTLSGEKLDVLASGGQDVRFLSGRVPSLNIESSFGRAYPRFYIRGYGNTDFRLNASQPVSVLFDDVVQENPILKGFPVFDQRNVEVLAGPQGTLFGRNTPAGVVKFDSVRPSKKQDAYISASYGSYGSYSLEGAANLPLSGDWSARISAQTQHRDNWVKNTNPKGPTQETEGYRDSAVRLQALYEPSQTFSALFNLHHRDLDGSPRLFRASIIKPGSNELIDGFDPAKVSLDGVNKQTLTQTGGSMKLKWALPEFTVHAITGIETVKPFSRGDIDGGSVYKFPQGPGEAGFPVETSDALDGHRQLSQELRLESNTSGPLRWQAGVYLFDERYTAVAQDYITPLTTSTHQTNKAWATFGSINYELSKELKLRAGLRYTKDKKELSTQTTDPQRIQAGNGLSLSTDDAKWNWDASATYALNKDTNVYARVATGFRASSIQPAAEFNPQSFAGPEDVISYELGLKADLWDRRARLSAALFNYEVKNQQFTAVGGGNNANRLINAKKVNGQGVEFNLELLPIDHLLLTLGGSYNNTKIKDGNLQVEACGASCTLRDPITVPKNPGAFKFSDTVLIDGNSLAQAPQWIGNLTARYTIPTAAGNEFYIYTDWAYRSAVNFFLYESVEFTGKPLTEGGLRVGYVWGNGKYEAAGFVRNITDQKRVTGAIDFNNLTGFINDPRTFGAQFKVIF</sequence>
<dbReference type="Gene3D" id="2.40.170.20">
    <property type="entry name" value="TonB-dependent receptor, beta-barrel domain"/>
    <property type="match status" value="1"/>
</dbReference>
<name>A0A840LBF7_9BURK</name>
<dbReference type="SUPFAM" id="SSF56935">
    <property type="entry name" value="Porins"/>
    <property type="match status" value="1"/>
</dbReference>
<evidence type="ECO:0000256" key="3">
    <source>
        <dbReference type="ARBA" id="ARBA00022452"/>
    </source>
</evidence>
<evidence type="ECO:0000256" key="9">
    <source>
        <dbReference type="ARBA" id="ARBA00023077"/>
    </source>
</evidence>
<evidence type="ECO:0000256" key="5">
    <source>
        <dbReference type="ARBA" id="ARBA00022692"/>
    </source>
</evidence>
<evidence type="ECO:0000256" key="14">
    <source>
        <dbReference type="RuleBase" id="RU003357"/>
    </source>
</evidence>
<dbReference type="PROSITE" id="PS01156">
    <property type="entry name" value="TONB_DEPENDENT_REC_2"/>
    <property type="match status" value="1"/>
</dbReference>
<dbReference type="EMBL" id="JACHLP010000002">
    <property type="protein sequence ID" value="MBB4842667.1"/>
    <property type="molecule type" value="Genomic_DNA"/>
</dbReference>
<dbReference type="PROSITE" id="PS52016">
    <property type="entry name" value="TONB_DEPENDENT_REC_3"/>
    <property type="match status" value="1"/>
</dbReference>
<keyword evidence="5 12" id="KW-0812">Transmembrane</keyword>
<evidence type="ECO:0000256" key="2">
    <source>
        <dbReference type="ARBA" id="ARBA00022448"/>
    </source>
</evidence>
<feature type="domain" description="TonB-dependent receptor-like beta-barrel" evidence="16">
    <location>
        <begin position="366"/>
        <end position="671"/>
    </location>
</feature>
<keyword evidence="7" id="KW-0408">Iron</keyword>
<proteinExistence type="inferred from homology"/>
<evidence type="ECO:0000256" key="7">
    <source>
        <dbReference type="ARBA" id="ARBA00023004"/>
    </source>
</evidence>